<evidence type="ECO:0000313" key="1">
    <source>
        <dbReference type="EMBL" id="KAL3690003.1"/>
    </source>
</evidence>
<keyword evidence="2" id="KW-1185">Reference proteome</keyword>
<sequence>MEPLTFEDYMSRCVIDEDHPGLLFLWDPEALKIFADAANRIEVLTQPQWVTTPPGMMTDISFQEDVINRLALAGGGAFGRVLIAPNDLAQFGNVITLAGQMELHPFVQAAMQAVPKIACLAYTAIVTDRENIAGTPARRIAPDASLGLRQGLVQVVGSQTGHSEQDRRVNAVG</sequence>
<comment type="caution">
    <text evidence="1">The sequence shown here is derived from an EMBL/GenBank/DDBJ whole genome shotgun (WGS) entry which is preliminary data.</text>
</comment>
<reference evidence="1 2" key="1">
    <citation type="submission" date="2024-09" db="EMBL/GenBank/DDBJ databases">
        <title>Chromosome-scale assembly of Riccia sorocarpa.</title>
        <authorList>
            <person name="Paukszto L."/>
        </authorList>
    </citation>
    <scope>NUCLEOTIDE SEQUENCE [LARGE SCALE GENOMIC DNA]</scope>
    <source>
        <strain evidence="1">LP-2024</strain>
        <tissue evidence="1">Aerial parts of the thallus</tissue>
    </source>
</reference>
<accession>A0ABD3HEL6</accession>
<protein>
    <submittedName>
        <fullName evidence="1">Uncharacterized protein</fullName>
    </submittedName>
</protein>
<organism evidence="1 2">
    <name type="scientific">Riccia sorocarpa</name>
    <dbReference type="NCBI Taxonomy" id="122646"/>
    <lineage>
        <taxon>Eukaryota</taxon>
        <taxon>Viridiplantae</taxon>
        <taxon>Streptophyta</taxon>
        <taxon>Embryophyta</taxon>
        <taxon>Marchantiophyta</taxon>
        <taxon>Marchantiopsida</taxon>
        <taxon>Marchantiidae</taxon>
        <taxon>Marchantiales</taxon>
        <taxon>Ricciaceae</taxon>
        <taxon>Riccia</taxon>
    </lineage>
</organism>
<gene>
    <name evidence="1" type="ORF">R1sor_016312</name>
</gene>
<proteinExistence type="predicted"/>
<dbReference type="Proteomes" id="UP001633002">
    <property type="component" value="Unassembled WGS sequence"/>
</dbReference>
<dbReference type="AlphaFoldDB" id="A0ABD3HEL6"/>
<dbReference type="EMBL" id="JBJQOH010000004">
    <property type="protein sequence ID" value="KAL3690003.1"/>
    <property type="molecule type" value="Genomic_DNA"/>
</dbReference>
<evidence type="ECO:0000313" key="2">
    <source>
        <dbReference type="Proteomes" id="UP001633002"/>
    </source>
</evidence>
<name>A0ABD3HEL6_9MARC</name>